<comment type="caution">
    <text evidence="1">The sequence shown here is derived from an EMBL/GenBank/DDBJ whole genome shotgun (WGS) entry which is preliminary data.</text>
</comment>
<evidence type="ECO:0000313" key="1">
    <source>
        <dbReference type="EMBL" id="NEV62422.1"/>
    </source>
</evidence>
<gene>
    <name evidence="1" type="ORF">G3446_11060</name>
</gene>
<dbReference type="EMBL" id="JAAIJQ010000027">
    <property type="protein sequence ID" value="NEV62422.1"/>
    <property type="molecule type" value="Genomic_DNA"/>
</dbReference>
<dbReference type="Proteomes" id="UP000483379">
    <property type="component" value="Unassembled WGS sequence"/>
</dbReference>
<dbReference type="Pfam" id="PF11198">
    <property type="entry name" value="DUF2857"/>
    <property type="match status" value="1"/>
</dbReference>
<keyword evidence="2" id="KW-1185">Reference proteome</keyword>
<protein>
    <submittedName>
        <fullName evidence="1">DUF2857 family protein</fullName>
    </submittedName>
</protein>
<dbReference type="RefSeq" id="WP_164452890.1">
    <property type="nucleotide sequence ID" value="NZ_JAAIJQ010000027.1"/>
</dbReference>
<proteinExistence type="predicted"/>
<accession>A0A6M0JY54</accession>
<dbReference type="AlphaFoldDB" id="A0A6M0JY54"/>
<sequence length="213" mass="24847">MERHAPSAFILHHVTRLIHAGNYEEAMQWGFDWDEIRLFEALSLQDFHWLETRCQVFIDLEIRINHPKARWTLQRLAEQRRTLDLQTRLLQAGAPRHLMGELYGWPPQQYRDQRKRLGLDDAFPNGGRPANPSVTEEEAILAHWERLADRELAERYLETALATQVSVRQVCRALSLREEREREALGTSPSLPLRNLPLGALPRLGIDLGDRRH</sequence>
<name>A0A6M0JY54_9GAMM</name>
<evidence type="ECO:0000313" key="2">
    <source>
        <dbReference type="Proteomes" id="UP000483379"/>
    </source>
</evidence>
<dbReference type="InterPro" id="IPR021364">
    <property type="entry name" value="DUF2857"/>
</dbReference>
<reference evidence="1 2" key="1">
    <citation type="submission" date="2020-02" db="EMBL/GenBank/DDBJ databases">
        <title>Genome sequences of Thiorhodococcus mannitoliphagus and Thiorhodococcus minor, purple sulfur photosynthetic bacteria in the gammaproteobacterial family, Chromatiaceae.</title>
        <authorList>
            <person name="Aviles F.A."/>
            <person name="Meyer T.E."/>
            <person name="Kyndt J.A."/>
        </authorList>
    </citation>
    <scope>NUCLEOTIDE SEQUENCE [LARGE SCALE GENOMIC DNA]</scope>
    <source>
        <strain evidence="1 2">DSM 11518</strain>
    </source>
</reference>
<organism evidence="1 2">
    <name type="scientific">Thiorhodococcus minor</name>
    <dbReference type="NCBI Taxonomy" id="57489"/>
    <lineage>
        <taxon>Bacteria</taxon>
        <taxon>Pseudomonadati</taxon>
        <taxon>Pseudomonadota</taxon>
        <taxon>Gammaproteobacteria</taxon>
        <taxon>Chromatiales</taxon>
        <taxon>Chromatiaceae</taxon>
        <taxon>Thiorhodococcus</taxon>
    </lineage>
</organism>